<name>A0A699SKB9_TANCI</name>
<reference evidence="1" key="1">
    <citation type="journal article" date="2019" name="Sci. Rep.">
        <title>Draft genome of Tanacetum cinerariifolium, the natural source of mosquito coil.</title>
        <authorList>
            <person name="Yamashiro T."/>
            <person name="Shiraishi A."/>
            <person name="Satake H."/>
            <person name="Nakayama K."/>
        </authorList>
    </citation>
    <scope>NUCLEOTIDE SEQUENCE</scope>
</reference>
<gene>
    <name evidence="1" type="ORF">Tci_869789</name>
</gene>
<feature type="non-terminal residue" evidence="1">
    <location>
        <position position="1"/>
    </location>
</feature>
<dbReference type="EMBL" id="BKCJ011168413">
    <property type="protein sequence ID" value="GFC97819.1"/>
    <property type="molecule type" value="Genomic_DNA"/>
</dbReference>
<evidence type="ECO:0000313" key="1">
    <source>
        <dbReference type="EMBL" id="GFC97819.1"/>
    </source>
</evidence>
<sequence>ATLFSLPVDTVGVMSLPFKDYVSERQRKLEKEEEEEEEAFG</sequence>
<proteinExistence type="predicted"/>
<protein>
    <submittedName>
        <fullName evidence="1">Uncharacterized protein</fullName>
    </submittedName>
</protein>
<dbReference type="AlphaFoldDB" id="A0A699SKB9"/>
<organism evidence="1">
    <name type="scientific">Tanacetum cinerariifolium</name>
    <name type="common">Dalmatian daisy</name>
    <name type="synonym">Chrysanthemum cinerariifolium</name>
    <dbReference type="NCBI Taxonomy" id="118510"/>
    <lineage>
        <taxon>Eukaryota</taxon>
        <taxon>Viridiplantae</taxon>
        <taxon>Streptophyta</taxon>
        <taxon>Embryophyta</taxon>
        <taxon>Tracheophyta</taxon>
        <taxon>Spermatophyta</taxon>
        <taxon>Magnoliopsida</taxon>
        <taxon>eudicotyledons</taxon>
        <taxon>Gunneridae</taxon>
        <taxon>Pentapetalae</taxon>
        <taxon>asterids</taxon>
        <taxon>campanulids</taxon>
        <taxon>Asterales</taxon>
        <taxon>Asteraceae</taxon>
        <taxon>Asteroideae</taxon>
        <taxon>Anthemideae</taxon>
        <taxon>Anthemidinae</taxon>
        <taxon>Tanacetum</taxon>
    </lineage>
</organism>
<comment type="caution">
    <text evidence="1">The sequence shown here is derived from an EMBL/GenBank/DDBJ whole genome shotgun (WGS) entry which is preliminary data.</text>
</comment>
<accession>A0A699SKB9</accession>